<feature type="domain" description="LysM" evidence="3">
    <location>
        <begin position="372"/>
        <end position="415"/>
    </location>
</feature>
<keyword evidence="5" id="KW-1185">Reference proteome</keyword>
<dbReference type="CDD" id="cd00118">
    <property type="entry name" value="LysM"/>
    <property type="match status" value="1"/>
</dbReference>
<evidence type="ECO:0000313" key="4">
    <source>
        <dbReference type="EMBL" id="MET3650891.1"/>
    </source>
</evidence>
<dbReference type="Pfam" id="PF01464">
    <property type="entry name" value="SLT"/>
    <property type="match status" value="1"/>
</dbReference>
<feature type="region of interest" description="Disordered" evidence="1">
    <location>
        <begin position="28"/>
        <end position="54"/>
    </location>
</feature>
<dbReference type="RefSeq" id="WP_354012364.1">
    <property type="nucleotide sequence ID" value="NZ_JBEPMU010000001.1"/>
</dbReference>
<evidence type="ECO:0000256" key="1">
    <source>
        <dbReference type="SAM" id="MobiDB-lite"/>
    </source>
</evidence>
<dbReference type="SUPFAM" id="SSF54106">
    <property type="entry name" value="LysM domain"/>
    <property type="match status" value="1"/>
</dbReference>
<dbReference type="InterPro" id="IPR008258">
    <property type="entry name" value="Transglycosylase_SLT_dom_1"/>
</dbReference>
<feature type="compositionally biased region" description="Polar residues" evidence="1">
    <location>
        <begin position="359"/>
        <end position="373"/>
    </location>
</feature>
<gene>
    <name evidence="4" type="ORF">ABIC75_000593</name>
</gene>
<feature type="chain" id="PRO_5045650499" evidence="2">
    <location>
        <begin position="23"/>
        <end position="419"/>
    </location>
</feature>
<dbReference type="SUPFAM" id="SSF53955">
    <property type="entry name" value="Lysozyme-like"/>
    <property type="match status" value="1"/>
</dbReference>
<dbReference type="PROSITE" id="PS51782">
    <property type="entry name" value="LYSM"/>
    <property type="match status" value="1"/>
</dbReference>
<dbReference type="Gene3D" id="3.10.350.10">
    <property type="entry name" value="LysM domain"/>
    <property type="match status" value="1"/>
</dbReference>
<evidence type="ECO:0000259" key="3">
    <source>
        <dbReference type="PROSITE" id="PS51782"/>
    </source>
</evidence>
<evidence type="ECO:0000256" key="2">
    <source>
        <dbReference type="SAM" id="SignalP"/>
    </source>
</evidence>
<accession>A0ABV2JPZ1</accession>
<reference evidence="4 5" key="1">
    <citation type="submission" date="2024-06" db="EMBL/GenBank/DDBJ databases">
        <title>Sorghum-associated microbial communities from plants grown in Nebraska, USA.</title>
        <authorList>
            <person name="Schachtman D."/>
        </authorList>
    </citation>
    <scope>NUCLEOTIDE SEQUENCE [LARGE SCALE GENOMIC DNA]</scope>
    <source>
        <strain evidence="4 5">1073</strain>
    </source>
</reference>
<protein>
    <submittedName>
        <fullName evidence="4">Membrane-bound lytic murein transglycosylase D</fullName>
    </submittedName>
</protein>
<dbReference type="SMART" id="SM00257">
    <property type="entry name" value="LysM"/>
    <property type="match status" value="1"/>
</dbReference>
<proteinExistence type="predicted"/>
<dbReference type="CDD" id="cd16894">
    <property type="entry name" value="MltD-like"/>
    <property type="match status" value="1"/>
</dbReference>
<evidence type="ECO:0000313" key="5">
    <source>
        <dbReference type="Proteomes" id="UP001549184"/>
    </source>
</evidence>
<name>A0ABV2JPZ1_9GAMM</name>
<dbReference type="InterPro" id="IPR018392">
    <property type="entry name" value="LysM"/>
</dbReference>
<dbReference type="Proteomes" id="UP001549184">
    <property type="component" value="Unassembled WGS sequence"/>
</dbReference>
<sequence>MKTTRRLRPLPLATSVFLAACASGPAQKPAQAPAPVPAPQSPASHTVVPSRPAPVASNAVEDGNIWQNLRNSFAMADCDADPNILAWARRYTSNPQRFEDQIAAAAPRLAYVQQVAARHNVAGEFALVPWVESQYRPVYGAKGMPSGMWQIMPSTANAMGIRVDKNFDGRLDVPAATDAIMTLLSRYHDDLGDWRLVDYAFNAGEFGIKRVVSQHGTPPDEPVIPKMPVKPVTREHLVKLLAIACVIREPDRFNVSLPTLPSEQRLVKVDIDNSMPMARAASHAGMSQDDLKDMNAAFRNGVIDTNASPYLMLPSNKVQQFRNALLAENNGNIQSVPGTATLPPLGAALSAANGDGDDSSTSNQRSASTPNRTHTVKPGESLWSIAKRYSVDIKQLQQWNHLAGAVVKPGQVLKISAPG</sequence>
<feature type="signal peptide" evidence="2">
    <location>
        <begin position="1"/>
        <end position="22"/>
    </location>
</feature>
<dbReference type="PANTHER" id="PTHR33734">
    <property type="entry name" value="LYSM DOMAIN-CONTAINING GPI-ANCHORED PROTEIN 2"/>
    <property type="match status" value="1"/>
</dbReference>
<comment type="caution">
    <text evidence="4">The sequence shown here is derived from an EMBL/GenBank/DDBJ whole genome shotgun (WGS) entry which is preliminary data.</text>
</comment>
<dbReference type="InterPro" id="IPR036779">
    <property type="entry name" value="LysM_dom_sf"/>
</dbReference>
<dbReference type="Pfam" id="PF01476">
    <property type="entry name" value="LysM"/>
    <property type="match status" value="1"/>
</dbReference>
<dbReference type="PROSITE" id="PS51257">
    <property type="entry name" value="PROKAR_LIPOPROTEIN"/>
    <property type="match status" value="1"/>
</dbReference>
<dbReference type="PANTHER" id="PTHR33734:SF22">
    <property type="entry name" value="MEMBRANE-BOUND LYTIC MUREIN TRANSGLYCOSYLASE D"/>
    <property type="match status" value="1"/>
</dbReference>
<feature type="region of interest" description="Disordered" evidence="1">
    <location>
        <begin position="344"/>
        <end position="379"/>
    </location>
</feature>
<organism evidence="4 5">
    <name type="scientific">Dyella japonica</name>
    <dbReference type="NCBI Taxonomy" id="231455"/>
    <lineage>
        <taxon>Bacteria</taxon>
        <taxon>Pseudomonadati</taxon>
        <taxon>Pseudomonadota</taxon>
        <taxon>Gammaproteobacteria</taxon>
        <taxon>Lysobacterales</taxon>
        <taxon>Rhodanobacteraceae</taxon>
        <taxon>Dyella</taxon>
    </lineage>
</organism>
<dbReference type="InterPro" id="IPR023346">
    <property type="entry name" value="Lysozyme-like_dom_sf"/>
</dbReference>
<dbReference type="EMBL" id="JBEPMU010000001">
    <property type="protein sequence ID" value="MET3650891.1"/>
    <property type="molecule type" value="Genomic_DNA"/>
</dbReference>
<keyword evidence="2" id="KW-0732">Signal</keyword>
<dbReference type="Gene3D" id="1.10.530.10">
    <property type="match status" value="1"/>
</dbReference>